<sequence length="65" mass="6948">MYSLCDKRAIHFLLALLTNTKLAVCIVTFYCSCCVCGVSFLLGSFSVCSGFLGALVDDCGVTRVV</sequence>
<dbReference type="AlphaFoldDB" id="A0A0L8FZA1"/>
<protein>
    <submittedName>
        <fullName evidence="1">Uncharacterized protein</fullName>
    </submittedName>
</protein>
<organism evidence="1">
    <name type="scientific">Octopus bimaculoides</name>
    <name type="common">California two-spotted octopus</name>
    <dbReference type="NCBI Taxonomy" id="37653"/>
    <lineage>
        <taxon>Eukaryota</taxon>
        <taxon>Metazoa</taxon>
        <taxon>Spiralia</taxon>
        <taxon>Lophotrochozoa</taxon>
        <taxon>Mollusca</taxon>
        <taxon>Cephalopoda</taxon>
        <taxon>Coleoidea</taxon>
        <taxon>Octopodiformes</taxon>
        <taxon>Octopoda</taxon>
        <taxon>Incirrata</taxon>
        <taxon>Octopodidae</taxon>
        <taxon>Octopus</taxon>
    </lineage>
</organism>
<dbReference type="EMBL" id="KQ425022">
    <property type="protein sequence ID" value="KOF70071.1"/>
    <property type="molecule type" value="Genomic_DNA"/>
</dbReference>
<gene>
    <name evidence="1" type="ORF">OCBIM_22003528mg</name>
</gene>
<evidence type="ECO:0000313" key="1">
    <source>
        <dbReference type="EMBL" id="KOF70071.1"/>
    </source>
</evidence>
<accession>A0A0L8FZA1</accession>
<reference evidence="1" key="1">
    <citation type="submission" date="2015-07" db="EMBL/GenBank/DDBJ databases">
        <title>MeaNS - Measles Nucleotide Surveillance Program.</title>
        <authorList>
            <person name="Tran T."/>
            <person name="Druce J."/>
        </authorList>
    </citation>
    <scope>NUCLEOTIDE SEQUENCE</scope>
    <source>
        <strain evidence="1">UCB-OBI-ISO-001</strain>
        <tissue evidence="1">Gonad</tissue>
    </source>
</reference>
<name>A0A0L8FZA1_OCTBM</name>
<proteinExistence type="predicted"/>